<comment type="caution">
    <text evidence="1">The sequence shown here is derived from an EMBL/GenBank/DDBJ whole genome shotgun (WGS) entry which is preliminary data.</text>
</comment>
<sequence>IDNEEYGEALSLAQAYNLDSDLVYQRQWRKSPVSIASIQDYLSKIRKRSWVLHECVERVPENVDAAKELLQYGLKGTDLEALIAIGLNEDGGRFIMPGDVDLDDLPYEDLLSDDEELGMKKEKEKMKRQELLAKVDFSRYAGFTTFVPERKHVPKCVYVSSANGSSHADGRPAAEGWASSPGQDGIRVPAAVLFWCLPGELGDLQEFPCLVLLGLADGVGVRPGSLGD</sequence>
<protein>
    <submittedName>
        <fullName evidence="1">Uncharacterized protein</fullName>
    </submittedName>
</protein>
<name>A0ABV0Z275_9TELE</name>
<dbReference type="PANTHER" id="PTHR15922">
    <property type="entry name" value="NEUROBLASTOMA-AMPLIFIED SEQUENCE"/>
    <property type="match status" value="1"/>
</dbReference>
<gene>
    <name evidence="1" type="ORF">AMECASPLE_023783</name>
</gene>
<accession>A0ABV0Z275</accession>
<dbReference type="EMBL" id="JAHRIP010049242">
    <property type="protein sequence ID" value="MEQ2300284.1"/>
    <property type="molecule type" value="Genomic_DNA"/>
</dbReference>
<evidence type="ECO:0000313" key="1">
    <source>
        <dbReference type="EMBL" id="MEQ2300284.1"/>
    </source>
</evidence>
<dbReference type="PANTHER" id="PTHR15922:SF2">
    <property type="entry name" value="NBAS SUBUNIT OF NRZ TETHERING COMPLEX"/>
    <property type="match status" value="1"/>
</dbReference>
<organism evidence="1 2">
    <name type="scientific">Ameca splendens</name>
    <dbReference type="NCBI Taxonomy" id="208324"/>
    <lineage>
        <taxon>Eukaryota</taxon>
        <taxon>Metazoa</taxon>
        <taxon>Chordata</taxon>
        <taxon>Craniata</taxon>
        <taxon>Vertebrata</taxon>
        <taxon>Euteleostomi</taxon>
        <taxon>Actinopterygii</taxon>
        <taxon>Neopterygii</taxon>
        <taxon>Teleostei</taxon>
        <taxon>Neoteleostei</taxon>
        <taxon>Acanthomorphata</taxon>
        <taxon>Ovalentaria</taxon>
        <taxon>Atherinomorphae</taxon>
        <taxon>Cyprinodontiformes</taxon>
        <taxon>Goodeidae</taxon>
        <taxon>Ameca</taxon>
    </lineage>
</organism>
<keyword evidence="2" id="KW-1185">Reference proteome</keyword>
<evidence type="ECO:0000313" key="2">
    <source>
        <dbReference type="Proteomes" id="UP001469553"/>
    </source>
</evidence>
<feature type="non-terminal residue" evidence="1">
    <location>
        <position position="1"/>
    </location>
</feature>
<reference evidence="1 2" key="1">
    <citation type="submission" date="2021-06" db="EMBL/GenBank/DDBJ databases">
        <authorList>
            <person name="Palmer J.M."/>
        </authorList>
    </citation>
    <scope>NUCLEOTIDE SEQUENCE [LARGE SCALE GENOMIC DNA]</scope>
    <source>
        <strain evidence="1 2">AS_MEX2019</strain>
        <tissue evidence="1">Muscle</tissue>
    </source>
</reference>
<proteinExistence type="predicted"/>
<dbReference type="Proteomes" id="UP001469553">
    <property type="component" value="Unassembled WGS sequence"/>
</dbReference>